<dbReference type="Proteomes" id="UP001500928">
    <property type="component" value="Unassembled WGS sequence"/>
</dbReference>
<keyword evidence="2" id="KW-1185">Reference proteome</keyword>
<dbReference type="Gene3D" id="1.20.1260.10">
    <property type="match status" value="1"/>
</dbReference>
<sequence length="322" mass="36491">MTVTEDQTRDPEAALEAQFDRTVAAEGRIEPRDWMPEGYRKTLIRQIAQHAHSEIIGMQPEGNWILRAPSLRRKAILLAKVQDEAGHGLYLYSATETLGVDRSELTEKLIDSKQKYSSIFNYPTLTFADIGVIGWLVDGAAIVNQVPLCRSSYGPYARAMVRICKEESFHQRQGFELLRTLMAGTDAQRAMVQDAVDRWWWPSLMMFGPADGDSPNTQQSMAWRIKRHTNDELRQRYVDMTVPQAEALGVTLPDPELRWNDERQAHDFGDIDWDEFMQVVKGAGPCNAQRLQNRRAAHEDGQWVRDAASAYAAKQAAKEVAA</sequence>
<evidence type="ECO:0000313" key="2">
    <source>
        <dbReference type="Proteomes" id="UP001500928"/>
    </source>
</evidence>
<proteinExistence type="predicted"/>
<dbReference type="InterPro" id="IPR011881">
    <property type="entry name" value="PaaA"/>
</dbReference>
<dbReference type="PANTHER" id="PTHR30458">
    <property type="entry name" value="PHENYLACETIC ACID DEGRADATION PROTEIN PAA"/>
    <property type="match status" value="1"/>
</dbReference>
<protein>
    <submittedName>
        <fullName evidence="1">1,2-phenylacetyl-CoA epoxidase subunit A</fullName>
    </submittedName>
</protein>
<comment type="caution">
    <text evidence="1">The sequence shown here is derived from an EMBL/GenBank/DDBJ whole genome shotgun (WGS) entry which is preliminary data.</text>
</comment>
<name>A0ABP9BGX4_9PSEU</name>
<accession>A0ABP9BGX4</accession>
<dbReference type="NCBIfam" id="TIGR02156">
    <property type="entry name" value="PA_CoA_Oxy1"/>
    <property type="match status" value="1"/>
</dbReference>
<dbReference type="SUPFAM" id="SSF47240">
    <property type="entry name" value="Ferritin-like"/>
    <property type="match status" value="1"/>
</dbReference>
<dbReference type="InterPro" id="IPR007814">
    <property type="entry name" value="PaaA_PaaC"/>
</dbReference>
<reference evidence="2" key="1">
    <citation type="journal article" date="2019" name="Int. J. Syst. Evol. Microbiol.">
        <title>The Global Catalogue of Microorganisms (GCM) 10K type strain sequencing project: providing services to taxonomists for standard genome sequencing and annotation.</title>
        <authorList>
            <consortium name="The Broad Institute Genomics Platform"/>
            <consortium name="The Broad Institute Genome Sequencing Center for Infectious Disease"/>
            <person name="Wu L."/>
            <person name="Ma J."/>
        </authorList>
    </citation>
    <scope>NUCLEOTIDE SEQUENCE [LARGE SCALE GENOMIC DNA]</scope>
    <source>
        <strain evidence="2">JCM 17979</strain>
    </source>
</reference>
<dbReference type="InterPro" id="IPR052703">
    <property type="entry name" value="Aromatic_CoA_ox/epox"/>
</dbReference>
<organism evidence="1 2">
    <name type="scientific">Actinomycetospora chlora</name>
    <dbReference type="NCBI Taxonomy" id="663608"/>
    <lineage>
        <taxon>Bacteria</taxon>
        <taxon>Bacillati</taxon>
        <taxon>Actinomycetota</taxon>
        <taxon>Actinomycetes</taxon>
        <taxon>Pseudonocardiales</taxon>
        <taxon>Pseudonocardiaceae</taxon>
        <taxon>Actinomycetospora</taxon>
    </lineage>
</organism>
<dbReference type="Pfam" id="PF05138">
    <property type="entry name" value="PaaA_PaaC"/>
    <property type="match status" value="1"/>
</dbReference>
<dbReference type="PANTHER" id="PTHR30458:SF2">
    <property type="entry name" value="1,2-PHENYLACETYL-COA EPOXIDASE, SUBUNIT A"/>
    <property type="match status" value="1"/>
</dbReference>
<dbReference type="EMBL" id="BAABHO010000025">
    <property type="protein sequence ID" value="GAA4794414.1"/>
    <property type="molecule type" value="Genomic_DNA"/>
</dbReference>
<evidence type="ECO:0000313" key="1">
    <source>
        <dbReference type="EMBL" id="GAA4794414.1"/>
    </source>
</evidence>
<dbReference type="RefSeq" id="WP_345417074.1">
    <property type="nucleotide sequence ID" value="NZ_BAABHO010000025.1"/>
</dbReference>
<dbReference type="InterPro" id="IPR009078">
    <property type="entry name" value="Ferritin-like_SF"/>
</dbReference>
<gene>
    <name evidence="1" type="primary">paaA</name>
    <name evidence="1" type="ORF">GCM10023200_32970</name>
</gene>
<dbReference type="InterPro" id="IPR012347">
    <property type="entry name" value="Ferritin-like"/>
</dbReference>